<keyword evidence="3" id="KW-1003">Cell membrane</keyword>
<dbReference type="FunFam" id="2.60.120.740:FF:000001">
    <property type="entry name" value="Adhesion G protein-coupled receptor L2"/>
    <property type="match status" value="1"/>
</dbReference>
<accession>A0AAJ6ZKV6</accession>
<evidence type="ECO:0000256" key="3">
    <source>
        <dbReference type="ARBA" id="ARBA00022475"/>
    </source>
</evidence>
<keyword evidence="10" id="KW-0675">Receptor</keyword>
<dbReference type="Gene3D" id="2.60.220.50">
    <property type="match status" value="1"/>
</dbReference>
<dbReference type="GeneID" id="106123137"/>
<keyword evidence="8 13" id="KW-0472">Membrane</keyword>
<dbReference type="PANTHER" id="PTHR12011">
    <property type="entry name" value="ADHESION G-PROTEIN COUPLED RECEPTOR"/>
    <property type="match status" value="1"/>
</dbReference>
<keyword evidence="5" id="KW-0430">Lectin</keyword>
<evidence type="ECO:0000256" key="5">
    <source>
        <dbReference type="ARBA" id="ARBA00022734"/>
    </source>
</evidence>
<evidence type="ECO:0000256" key="13">
    <source>
        <dbReference type="SAM" id="Phobius"/>
    </source>
</evidence>
<sequence>MKISNSRPKHQPVMMGQQVLEPLEKEVLIKRKSLLDLKSLLEDRGGTIEDRKTNSSNNRFYRLDNKVIFGETTVSDYGDRERCKRRYGVGRWCCSRIKTIMYLLLVVIFVDTRMQAEARSSEPRYETAYACEGKTLKIGCAEGSVIHLIRANYGRFSITICNDHGNTDWSVNCMSTRSLRVLHSRCSMHQNCSILASTNMFGDPCPNTLKYLEAHYQCVPASTTSTTNRPSPPWLITSQPTVWRSTLPPIPKSPVQTQQTERKKPTVITPPTFRPHITLPPEVKLGDIGTKKTTTRQPDSSSEREPPQIPHENVPEVKEEPKVIEPDVPKSEKPKERDDVIPPVTEETMQWPSKDEDSTSPVHMPPKENRTPDIDGDIFDNKIYSTSSTPNAGRRAAYCPQVTARGLHWNWTLAGQYAVQPCPGGATGLARWTCTLTSQHVVEERPRRHGAGLPSGENYRDLGLDQPSDRQLQIIRRLGSEALLKGRDGDTAEHMIDYRGAGAADAPHNVQDGDFVYGEGMPGWHGATPDLSECRSVWLNSLEARVREGESLLSISNDLAQVTSSKTLYGGDMMTTTSIMKKLAQRMSQNMQTFPDPRQRETFVADMLLGVIKTGSNLLEESQRASWSDLSTEAQNRVASALLTQLEENAFLLADAVTKEKTILQIVKNICLSVRVLEVKSVEDETFPSIIAQEQWKASEDTITIPKAALLDNRQNDLVRIVFFAFDRLEQILPPTFGKSPQFAAHSADLAATSTTINSEREKNNVSRVLNSKVISASLGNGRHIQLSQMVRLTMKHLKIENVTNPVCVFWDYTLHGWSPEGCQVEWSNLTHTGCACSHLTNFAILMDVHGVTLTRTHQLALRLITLVGCGISAVALVAAIIVFQCCRNMKSDRVLIHKHLCWCLLIAEVIFMVGIDQTQDRILCGIIAGLLHYFFLAAFAWMFLEGFHLYAMLVEVFEPERPRARWYCAGAYLAPALVVLASAAARPAGYGTPHSCWLSTDHLFIMSFVGPVALVVTANWICLGLVIYMMCHHTSVSIKAKENSKLYKIKVWLNTSIVLAVLLGLTWTFGVLYLNEQTVAMAYAFTILNSFQGLFIFVFHCLLNEIFQKECARLGRRHPWLSCCAQFAAPSQPPHLPATGSSSNHVDTRPGSVKSRRYHQSTPADEDVVDPRDVTNTSSKHHAGNTSTLPHHDTLTRQLQQNHIHSPYECDAPLAPLAPASPRHVKDEESPLHHPQGYNTTRSYNQDFRNPHVYMSQHSPGSQEMIFRKHYKDDRRKHHHGSQSVNHTYSEIASQQGRMYRRGSEQEFRVIQDDPVYEEIERNETLMSDMSDDNSGPDNCRQNPGHHGSSSSKFFGDHRPLISYSPGDRHHHEQEHYGKYGKWDTLDRAYDRHAYESGRLAHPYHQPQENNMRALAAVLNGENNVVCHLEPHNSYDVYQPQSGNPRTVSQPSF</sequence>
<feature type="compositionally biased region" description="Polar residues" evidence="12">
    <location>
        <begin position="1175"/>
        <end position="1190"/>
    </location>
</feature>
<comment type="subcellular location">
    <subcellularLocation>
        <location evidence="1">Cell membrane</location>
        <topology evidence="1">Multi-pass membrane protein</topology>
    </subcellularLocation>
</comment>
<dbReference type="Pfam" id="PF16489">
    <property type="entry name" value="GAIN"/>
    <property type="match status" value="1"/>
</dbReference>
<feature type="region of interest" description="Disordered" evidence="12">
    <location>
        <begin position="1329"/>
        <end position="1358"/>
    </location>
</feature>
<dbReference type="Pfam" id="PF02140">
    <property type="entry name" value="SUEL_Lectin"/>
    <property type="match status" value="1"/>
</dbReference>
<evidence type="ECO:0000256" key="9">
    <source>
        <dbReference type="ARBA" id="ARBA00023157"/>
    </source>
</evidence>
<feature type="compositionally biased region" description="Polar residues" evidence="12">
    <location>
        <begin position="291"/>
        <end position="300"/>
    </location>
</feature>
<dbReference type="InterPro" id="IPR032471">
    <property type="entry name" value="AGRL2-4_GAIN_subdom_A"/>
</dbReference>
<dbReference type="GO" id="GO:0005886">
    <property type="term" value="C:plasma membrane"/>
    <property type="evidence" value="ECO:0007669"/>
    <property type="project" value="UniProtKB-SubCell"/>
</dbReference>
<comment type="similarity">
    <text evidence="2">Belongs to the G-protein coupled receptor 2 family. LN-TM7 subfamily.</text>
</comment>
<evidence type="ECO:0000259" key="16">
    <source>
        <dbReference type="PROSITE" id="PS50261"/>
    </source>
</evidence>
<dbReference type="CTD" id="35846"/>
<evidence type="ECO:0000259" key="14">
    <source>
        <dbReference type="PROSITE" id="PS50221"/>
    </source>
</evidence>
<dbReference type="SMART" id="SM00303">
    <property type="entry name" value="GPS"/>
    <property type="match status" value="1"/>
</dbReference>
<dbReference type="FunFam" id="1.20.1070.10:FF:000200">
    <property type="entry name" value="Adhesion G protein-coupled receptor L3"/>
    <property type="match status" value="1"/>
</dbReference>
<dbReference type="InterPro" id="IPR046338">
    <property type="entry name" value="GAIN_dom_sf"/>
</dbReference>
<dbReference type="Gene3D" id="1.20.1070.10">
    <property type="entry name" value="Rhodopsin 7-helix transmembrane proteins"/>
    <property type="match status" value="1"/>
</dbReference>
<feature type="compositionally biased region" description="Polar residues" evidence="12">
    <location>
        <begin position="1329"/>
        <end position="1343"/>
    </location>
</feature>
<dbReference type="InterPro" id="IPR048072">
    <property type="entry name" value="7tmB2_latrophilin-like"/>
</dbReference>
<evidence type="ECO:0000256" key="12">
    <source>
        <dbReference type="SAM" id="MobiDB-lite"/>
    </source>
</evidence>
<feature type="region of interest" description="Disordered" evidence="12">
    <location>
        <begin position="245"/>
        <end position="379"/>
    </location>
</feature>
<dbReference type="GO" id="GO:0007166">
    <property type="term" value="P:cell surface receptor signaling pathway"/>
    <property type="evidence" value="ECO:0007669"/>
    <property type="project" value="InterPro"/>
</dbReference>
<dbReference type="Gene3D" id="1.25.40.610">
    <property type="match status" value="1"/>
</dbReference>
<evidence type="ECO:0000256" key="11">
    <source>
        <dbReference type="ARBA" id="ARBA00023224"/>
    </source>
</evidence>
<evidence type="ECO:0000256" key="1">
    <source>
        <dbReference type="ARBA" id="ARBA00004651"/>
    </source>
</evidence>
<feature type="domain" description="GAIN-B" evidence="14">
    <location>
        <begin position="675"/>
        <end position="853"/>
    </location>
</feature>
<feature type="compositionally biased region" description="Basic and acidic residues" evidence="12">
    <location>
        <begin position="313"/>
        <end position="340"/>
    </location>
</feature>
<dbReference type="PROSITE" id="PS50228">
    <property type="entry name" value="SUEL_LECTIN"/>
    <property type="match status" value="1"/>
</dbReference>
<feature type="domain" description="SUEL-type lectin" evidence="15">
    <location>
        <begin position="130"/>
        <end position="219"/>
    </location>
</feature>
<dbReference type="InterPro" id="IPR000922">
    <property type="entry name" value="Lectin_gal-bd_dom"/>
</dbReference>
<feature type="transmembrane region" description="Helical" evidence="13">
    <location>
        <begin position="922"/>
        <end position="945"/>
    </location>
</feature>
<feature type="transmembrane region" description="Helical" evidence="13">
    <location>
        <begin position="1005"/>
        <end position="1031"/>
    </location>
</feature>
<name>A0AAJ6ZKV6_PAPXU</name>
<evidence type="ECO:0000256" key="10">
    <source>
        <dbReference type="ARBA" id="ARBA00023170"/>
    </source>
</evidence>
<feature type="region of interest" description="Disordered" evidence="12">
    <location>
        <begin position="1215"/>
        <end position="1246"/>
    </location>
</feature>
<dbReference type="InterPro" id="IPR017981">
    <property type="entry name" value="GPCR_2-like_7TM"/>
</dbReference>
<dbReference type="InterPro" id="IPR057244">
    <property type="entry name" value="GAIN_B"/>
</dbReference>
<reference evidence="17" key="1">
    <citation type="submission" date="2025-08" db="UniProtKB">
        <authorList>
            <consortium name="RefSeq"/>
        </authorList>
    </citation>
    <scope>IDENTIFICATION</scope>
</reference>
<evidence type="ECO:0000256" key="8">
    <source>
        <dbReference type="ARBA" id="ARBA00023136"/>
    </source>
</evidence>
<evidence type="ECO:0000313" key="17">
    <source>
        <dbReference type="RefSeq" id="XP_013174760.1"/>
    </source>
</evidence>
<keyword evidence="11" id="KW-0807">Transducer</keyword>
<dbReference type="GO" id="GO:0030246">
    <property type="term" value="F:carbohydrate binding"/>
    <property type="evidence" value="ECO:0007669"/>
    <property type="project" value="UniProtKB-KW"/>
</dbReference>
<evidence type="ECO:0000256" key="6">
    <source>
        <dbReference type="ARBA" id="ARBA00022989"/>
    </source>
</evidence>
<dbReference type="PANTHER" id="PTHR12011:SF347">
    <property type="entry name" value="FI21270P1-RELATED"/>
    <property type="match status" value="1"/>
</dbReference>
<dbReference type="InterPro" id="IPR000832">
    <property type="entry name" value="GPCR_2_secretin-like"/>
</dbReference>
<feature type="transmembrane region" description="Helical" evidence="13">
    <location>
        <begin position="1052"/>
        <end position="1075"/>
    </location>
</feature>
<dbReference type="InterPro" id="IPR043159">
    <property type="entry name" value="Lectin_gal-bd_sf"/>
</dbReference>
<dbReference type="CDD" id="cd15440">
    <property type="entry name" value="7tmB2_latrophilin-like_invertebrate"/>
    <property type="match status" value="1"/>
</dbReference>
<dbReference type="InterPro" id="IPR000203">
    <property type="entry name" value="GPS"/>
</dbReference>
<dbReference type="RefSeq" id="XP_013174760.1">
    <property type="nucleotide sequence ID" value="XM_013319306.1"/>
</dbReference>
<dbReference type="GO" id="GO:0004930">
    <property type="term" value="F:G protein-coupled receptor activity"/>
    <property type="evidence" value="ECO:0007669"/>
    <property type="project" value="UniProtKB-KW"/>
</dbReference>
<keyword evidence="7" id="KW-0297">G-protein coupled receptor</keyword>
<dbReference type="Proteomes" id="UP000694872">
    <property type="component" value="Unplaced"/>
</dbReference>
<evidence type="ECO:0000256" key="4">
    <source>
        <dbReference type="ARBA" id="ARBA00022692"/>
    </source>
</evidence>
<dbReference type="Gene3D" id="4.10.1240.10">
    <property type="entry name" value="GPCR, family 2, extracellular hormone receptor domain"/>
    <property type="match status" value="1"/>
</dbReference>
<dbReference type="PROSITE" id="PS50221">
    <property type="entry name" value="GAIN_B"/>
    <property type="match status" value="1"/>
</dbReference>
<dbReference type="PRINTS" id="PR00249">
    <property type="entry name" value="GPCRSECRETIN"/>
</dbReference>
<evidence type="ECO:0000256" key="2">
    <source>
        <dbReference type="ARBA" id="ARBA00010933"/>
    </source>
</evidence>
<keyword evidence="9" id="KW-1015">Disulfide bond</keyword>
<proteinExistence type="inferred from homology"/>
<keyword evidence="6 13" id="KW-1133">Transmembrane helix</keyword>
<dbReference type="Gene3D" id="2.60.120.740">
    <property type="match status" value="1"/>
</dbReference>
<gene>
    <name evidence="17" type="primary">LOC106123137</name>
</gene>
<evidence type="ECO:0000259" key="15">
    <source>
        <dbReference type="PROSITE" id="PS50228"/>
    </source>
</evidence>
<feature type="domain" description="G-protein coupled receptors family 2 profile 2" evidence="16">
    <location>
        <begin position="862"/>
        <end position="1105"/>
    </location>
</feature>
<dbReference type="Pfam" id="PF01825">
    <property type="entry name" value="GPS"/>
    <property type="match status" value="1"/>
</dbReference>
<dbReference type="CDD" id="cd22830">
    <property type="entry name" value="Gal_Rha_Lectin_dCirl"/>
    <property type="match status" value="1"/>
</dbReference>
<organism evidence="17">
    <name type="scientific">Papilio xuthus</name>
    <name type="common">Asian swallowtail butterfly</name>
    <dbReference type="NCBI Taxonomy" id="66420"/>
    <lineage>
        <taxon>Eukaryota</taxon>
        <taxon>Metazoa</taxon>
        <taxon>Ecdysozoa</taxon>
        <taxon>Arthropoda</taxon>
        <taxon>Hexapoda</taxon>
        <taxon>Insecta</taxon>
        <taxon>Pterygota</taxon>
        <taxon>Neoptera</taxon>
        <taxon>Endopterygota</taxon>
        <taxon>Lepidoptera</taxon>
        <taxon>Glossata</taxon>
        <taxon>Ditrysia</taxon>
        <taxon>Papilionoidea</taxon>
        <taxon>Papilionidae</taxon>
        <taxon>Papilioninae</taxon>
        <taxon>Papilio</taxon>
    </lineage>
</organism>
<protein>
    <submittedName>
        <fullName evidence="17">Latrophilin Cirl isoform X2</fullName>
    </submittedName>
</protein>
<evidence type="ECO:0000256" key="7">
    <source>
        <dbReference type="ARBA" id="ARBA00023040"/>
    </source>
</evidence>
<feature type="transmembrane region" description="Helical" evidence="13">
    <location>
        <begin position="965"/>
        <end position="985"/>
    </location>
</feature>
<keyword evidence="4 13" id="KW-0812">Transmembrane</keyword>
<dbReference type="InterPro" id="IPR036445">
    <property type="entry name" value="GPCR_2_extracell_dom_sf"/>
</dbReference>
<feature type="transmembrane region" description="Helical" evidence="13">
    <location>
        <begin position="896"/>
        <end position="916"/>
    </location>
</feature>
<feature type="region of interest" description="Disordered" evidence="12">
    <location>
        <begin position="1135"/>
        <end position="1192"/>
    </location>
</feature>
<feature type="transmembrane region" description="Helical" evidence="13">
    <location>
        <begin position="860"/>
        <end position="884"/>
    </location>
</feature>
<feature type="transmembrane region" description="Helical" evidence="13">
    <location>
        <begin position="1081"/>
        <end position="1104"/>
    </location>
</feature>
<dbReference type="PROSITE" id="PS50261">
    <property type="entry name" value="G_PROTEIN_RECEP_F2_4"/>
    <property type="match status" value="1"/>
</dbReference>
<dbReference type="Pfam" id="PF00002">
    <property type="entry name" value="7tm_2"/>
    <property type="match status" value="1"/>
</dbReference>